<dbReference type="Pfam" id="PF20232">
    <property type="entry name" value="T6SS_FHA_C"/>
    <property type="match status" value="1"/>
</dbReference>
<dbReference type="Pfam" id="PF00498">
    <property type="entry name" value="FHA"/>
    <property type="match status" value="1"/>
</dbReference>
<gene>
    <name evidence="4" type="primary">tagH</name>
    <name evidence="4" type="ORF">EJN92_17295</name>
</gene>
<feature type="domain" description="FHA" evidence="2">
    <location>
        <begin position="34"/>
        <end position="100"/>
    </location>
</feature>
<dbReference type="EMBL" id="CP034464">
    <property type="protein sequence ID" value="AZP13587.1"/>
    <property type="molecule type" value="Genomic_DNA"/>
</dbReference>
<evidence type="ECO:0000313" key="5">
    <source>
        <dbReference type="Proteomes" id="UP000275663"/>
    </source>
</evidence>
<reference evidence="4 5" key="1">
    <citation type="journal article" date="2011" name="Int. J. Syst. Evol. Microbiol.">
        <title>Description of Undibacterium oligocarboniphilum sp. nov., isolated from purified water, and Undibacterium pigrum strain CCUG 49012 as the type strain of Undibacterium parvum sp. nov., and emended descriptions of the genus Undibacterium and the species Undibacterium pigrum.</title>
        <authorList>
            <person name="Eder W."/>
            <person name="Wanner G."/>
            <person name="Ludwig W."/>
            <person name="Busse H.J."/>
            <person name="Ziemke-Kageler F."/>
            <person name="Lang E."/>
        </authorList>
    </citation>
    <scope>NUCLEOTIDE SEQUENCE [LARGE SCALE GENOMIC DNA]</scope>
    <source>
        <strain evidence="4 5">DSM 23061</strain>
    </source>
</reference>
<dbReference type="InterPro" id="IPR046883">
    <property type="entry name" value="T6SS_FHA_C"/>
</dbReference>
<proteinExistence type="predicted"/>
<dbReference type="AlphaFoldDB" id="A0A3Q9BTI2"/>
<dbReference type="SUPFAM" id="SSF49879">
    <property type="entry name" value="SMAD/FHA domain"/>
    <property type="match status" value="1"/>
</dbReference>
<dbReference type="InterPro" id="IPR000253">
    <property type="entry name" value="FHA_dom"/>
</dbReference>
<keyword evidence="5" id="KW-1185">Reference proteome</keyword>
<evidence type="ECO:0000313" key="4">
    <source>
        <dbReference type="EMBL" id="AZP13587.1"/>
    </source>
</evidence>
<dbReference type="Proteomes" id="UP000275663">
    <property type="component" value="Chromosome"/>
</dbReference>
<evidence type="ECO:0000256" key="1">
    <source>
        <dbReference type="SAM" id="MobiDB-lite"/>
    </source>
</evidence>
<dbReference type="KEGG" id="upv:EJN92_17295"/>
<feature type="domain" description="Type VI secretion system FHA" evidence="3">
    <location>
        <begin position="225"/>
        <end position="405"/>
    </location>
</feature>
<name>A0A3Q9BTI2_9BURK</name>
<organism evidence="4 5">
    <name type="scientific">Undibacterium parvum</name>
    <dbReference type="NCBI Taxonomy" id="401471"/>
    <lineage>
        <taxon>Bacteria</taxon>
        <taxon>Pseudomonadati</taxon>
        <taxon>Pseudomonadota</taxon>
        <taxon>Betaproteobacteria</taxon>
        <taxon>Burkholderiales</taxon>
        <taxon>Oxalobacteraceae</taxon>
        <taxon>Undibacterium</taxon>
    </lineage>
</organism>
<feature type="region of interest" description="Disordered" evidence="1">
    <location>
        <begin position="167"/>
        <end position="189"/>
    </location>
</feature>
<dbReference type="CDD" id="cd00060">
    <property type="entry name" value="FHA"/>
    <property type="match status" value="1"/>
</dbReference>
<dbReference type="RefSeq" id="WP_126128956.1">
    <property type="nucleotide sequence ID" value="NZ_CP034464.1"/>
</dbReference>
<protein>
    <submittedName>
        <fullName evidence="4">Type VI secretion system-associated FHA domain protein TagH</fullName>
    </submittedName>
</protein>
<evidence type="ECO:0000259" key="2">
    <source>
        <dbReference type="Pfam" id="PF00498"/>
    </source>
</evidence>
<dbReference type="OrthoDB" id="273564at2"/>
<accession>A0A3Q9BTI2</accession>
<sequence>MQSNLMIKIVAISYNNAPLLPAPKAIFDAKPRGIGRNEENFLVLADPRHYVSRFQASVKSEGGRHTLINLSLANPILINEQEITPEREYAIAPGDQIQIGLYRLRVDALSASNSLPSSNQIRKSVLPAKKQMTKMEASLATDLTARLTPPNFLLRRESDFMALNEIGRSSEPARTSTISNTASKSAASSAAKTASIPRAITKTELTIKAEDAPEPSDELFLALLKGAGLSKENIESGLTPQLMQTIGELLKGLIDGSVDLISQRALLKREVCSDLTVVVLEKNNPMKFFPDSQSILTQMLGKKIPGFMTPKEAIADTFLDLNSHQLGLMAGMKAELNAQLEQLQPANFSENSQAANLMDRFNPSRKKAKMWDDFSAYHERLSKQAKADFDSQNKYGANFQSAYEKEVAKANQSQDS</sequence>
<evidence type="ECO:0000259" key="3">
    <source>
        <dbReference type="Pfam" id="PF20232"/>
    </source>
</evidence>
<dbReference type="Gene3D" id="2.60.200.20">
    <property type="match status" value="1"/>
</dbReference>
<feature type="compositionally biased region" description="Low complexity" evidence="1">
    <location>
        <begin position="175"/>
        <end position="189"/>
    </location>
</feature>
<dbReference type="InterPro" id="IPR008984">
    <property type="entry name" value="SMAD_FHA_dom_sf"/>
</dbReference>
<dbReference type="NCBIfam" id="TIGR03354">
    <property type="entry name" value="VI_FHA"/>
    <property type="match status" value="1"/>
</dbReference>
<dbReference type="InterPro" id="IPR017735">
    <property type="entry name" value="T6SS_FHA"/>
</dbReference>